<dbReference type="Pfam" id="PF07690">
    <property type="entry name" value="MFS_1"/>
    <property type="match status" value="1"/>
</dbReference>
<dbReference type="InterPro" id="IPR020846">
    <property type="entry name" value="MFS_dom"/>
</dbReference>
<dbReference type="GO" id="GO:0022857">
    <property type="term" value="F:transmembrane transporter activity"/>
    <property type="evidence" value="ECO:0007669"/>
    <property type="project" value="InterPro"/>
</dbReference>
<evidence type="ECO:0000256" key="2">
    <source>
        <dbReference type="ARBA" id="ARBA00022448"/>
    </source>
</evidence>
<feature type="transmembrane region" description="Helical" evidence="7">
    <location>
        <begin position="229"/>
        <end position="248"/>
    </location>
</feature>
<dbReference type="InterPro" id="IPR036259">
    <property type="entry name" value="MFS_trans_sf"/>
</dbReference>
<feature type="domain" description="Major facilitator superfamily (MFS) profile" evidence="8">
    <location>
        <begin position="296"/>
        <end position="481"/>
    </location>
</feature>
<name>A0A7C6A9C7_UNCW3</name>
<feature type="transmembrane region" description="Helical" evidence="7">
    <location>
        <begin position="97"/>
        <end position="120"/>
    </location>
</feature>
<sequence length="481" mass="53760">MELSNSFLGHDSGLRKGKCRINQVKTEEQNNQLPKVDEVSIWRPTSQFLSVLRLRRFMIFSISQAISLFGDKLDYMALLAMIAYFGKVYQWEQARALSYLSVIITLPTIIFGPVAGILIDRWNRAKVMITCDTARALLVIAIPLLILKTGNLIFVYTIAFLVFLFGLFFNTCRLSVIPNLVSPRRLLAANSFINFIGRVSTFFGMFLGGIIVDWQIWRKIGIQQSFTAGFYLDSLTYWISVIALIIIYPHLAKGQTRLEFSSIQNPKNNTTTDGLPLSLFQDLKQAYLVIRKIPQVLFVYASILILVVLGAAVFVLFIPIIQSVPAQLGFGLGTKGVGFVGAIGSIGLVLSSMTYGVIGHRIKKRDVILGGFLILGIIAILLALFKTFVPVIPLAFLAGFLLSPIFIAQDTLLHEYVPPAARGRIFSTREWLLHLSFAVSAFLIGQLTLFFQKRLLFLIIGIFIVLLSIFGFFATRQRQIG</sequence>
<dbReference type="EMBL" id="DTLI01000095">
    <property type="protein sequence ID" value="HHS51949.1"/>
    <property type="molecule type" value="Genomic_DNA"/>
</dbReference>
<evidence type="ECO:0000256" key="5">
    <source>
        <dbReference type="ARBA" id="ARBA00022989"/>
    </source>
</evidence>
<evidence type="ECO:0000256" key="6">
    <source>
        <dbReference type="ARBA" id="ARBA00023136"/>
    </source>
</evidence>
<feature type="transmembrane region" description="Helical" evidence="7">
    <location>
        <begin position="455"/>
        <end position="475"/>
    </location>
</feature>
<evidence type="ECO:0000256" key="4">
    <source>
        <dbReference type="ARBA" id="ARBA00022692"/>
    </source>
</evidence>
<feature type="transmembrane region" description="Helical" evidence="7">
    <location>
        <begin position="297"/>
        <end position="321"/>
    </location>
</feature>
<keyword evidence="3" id="KW-1003">Cell membrane</keyword>
<keyword evidence="2" id="KW-0813">Transport</keyword>
<evidence type="ECO:0000256" key="3">
    <source>
        <dbReference type="ARBA" id="ARBA00022475"/>
    </source>
</evidence>
<keyword evidence="6 7" id="KW-0472">Membrane</keyword>
<proteinExistence type="predicted"/>
<evidence type="ECO:0000256" key="7">
    <source>
        <dbReference type="SAM" id="Phobius"/>
    </source>
</evidence>
<gene>
    <name evidence="9" type="ORF">ENW73_03645</name>
</gene>
<dbReference type="AlphaFoldDB" id="A0A7C6A9C7"/>
<accession>A0A7C6A9C7</accession>
<reference evidence="9" key="1">
    <citation type="journal article" date="2020" name="mSystems">
        <title>Genome- and Community-Level Interaction Insights into Carbon Utilization and Element Cycling Functions of Hydrothermarchaeota in Hydrothermal Sediment.</title>
        <authorList>
            <person name="Zhou Z."/>
            <person name="Liu Y."/>
            <person name="Xu W."/>
            <person name="Pan J."/>
            <person name="Luo Z.H."/>
            <person name="Li M."/>
        </authorList>
    </citation>
    <scope>NUCLEOTIDE SEQUENCE [LARGE SCALE GENOMIC DNA]</scope>
    <source>
        <strain evidence="9">SpSt-876</strain>
    </source>
</reference>
<feature type="transmembrane region" description="Helical" evidence="7">
    <location>
        <begin position="391"/>
        <end position="410"/>
    </location>
</feature>
<organism evidence="9">
    <name type="scientific">candidate division WOR-3 bacterium</name>
    <dbReference type="NCBI Taxonomy" id="2052148"/>
    <lineage>
        <taxon>Bacteria</taxon>
        <taxon>Bacteria division WOR-3</taxon>
    </lineage>
</organism>
<keyword evidence="5 7" id="KW-1133">Transmembrane helix</keyword>
<feature type="transmembrane region" description="Helical" evidence="7">
    <location>
        <begin position="153"/>
        <end position="174"/>
    </location>
</feature>
<feature type="transmembrane region" description="Helical" evidence="7">
    <location>
        <begin position="367"/>
        <end position="385"/>
    </location>
</feature>
<feature type="transmembrane region" description="Helical" evidence="7">
    <location>
        <begin position="431"/>
        <end position="449"/>
    </location>
</feature>
<evidence type="ECO:0000259" key="8">
    <source>
        <dbReference type="PROSITE" id="PS50850"/>
    </source>
</evidence>
<dbReference type="SUPFAM" id="SSF103473">
    <property type="entry name" value="MFS general substrate transporter"/>
    <property type="match status" value="2"/>
</dbReference>
<feature type="transmembrane region" description="Helical" evidence="7">
    <location>
        <begin position="195"/>
        <end position="217"/>
    </location>
</feature>
<dbReference type="InterPro" id="IPR011701">
    <property type="entry name" value="MFS"/>
</dbReference>
<evidence type="ECO:0000313" key="9">
    <source>
        <dbReference type="EMBL" id="HHS51949.1"/>
    </source>
</evidence>
<evidence type="ECO:0000256" key="1">
    <source>
        <dbReference type="ARBA" id="ARBA00004651"/>
    </source>
</evidence>
<comment type="subcellular location">
    <subcellularLocation>
        <location evidence="1">Cell membrane</location>
        <topology evidence="1">Multi-pass membrane protein</topology>
    </subcellularLocation>
</comment>
<dbReference type="GO" id="GO:0005886">
    <property type="term" value="C:plasma membrane"/>
    <property type="evidence" value="ECO:0007669"/>
    <property type="project" value="UniProtKB-SubCell"/>
</dbReference>
<protein>
    <submittedName>
        <fullName evidence="9">MFS transporter</fullName>
    </submittedName>
</protein>
<dbReference type="PROSITE" id="PS50850">
    <property type="entry name" value="MFS"/>
    <property type="match status" value="1"/>
</dbReference>
<dbReference type="PANTHER" id="PTHR43266">
    <property type="entry name" value="MACROLIDE-EFFLUX PROTEIN"/>
    <property type="match status" value="1"/>
</dbReference>
<feature type="transmembrane region" description="Helical" evidence="7">
    <location>
        <begin position="336"/>
        <end position="355"/>
    </location>
</feature>
<dbReference type="Gene3D" id="1.20.1250.20">
    <property type="entry name" value="MFS general substrate transporter like domains"/>
    <property type="match status" value="2"/>
</dbReference>
<dbReference type="CDD" id="cd06173">
    <property type="entry name" value="MFS_MefA_like"/>
    <property type="match status" value="1"/>
</dbReference>
<comment type="caution">
    <text evidence="9">The sequence shown here is derived from an EMBL/GenBank/DDBJ whole genome shotgun (WGS) entry which is preliminary data.</text>
</comment>
<dbReference type="PANTHER" id="PTHR43266:SF2">
    <property type="entry name" value="MAJOR FACILITATOR SUPERFAMILY (MFS) PROFILE DOMAIN-CONTAINING PROTEIN"/>
    <property type="match status" value="1"/>
</dbReference>
<feature type="transmembrane region" description="Helical" evidence="7">
    <location>
        <begin position="57"/>
        <end position="85"/>
    </location>
</feature>
<keyword evidence="4 7" id="KW-0812">Transmembrane</keyword>